<evidence type="ECO:0000256" key="6">
    <source>
        <dbReference type="ARBA" id="ARBA00023065"/>
    </source>
</evidence>
<dbReference type="Pfam" id="PF13499">
    <property type="entry name" value="EF-hand_7"/>
    <property type="match status" value="1"/>
</dbReference>
<keyword evidence="7 8" id="KW-0472">Membrane</keyword>
<feature type="transmembrane region" description="Helical" evidence="8">
    <location>
        <begin position="493"/>
        <end position="516"/>
    </location>
</feature>
<keyword evidence="4 8" id="KW-0812">Transmembrane</keyword>
<protein>
    <recommendedName>
        <fullName evidence="10">EF-hand domain-containing protein</fullName>
    </recommendedName>
</protein>
<evidence type="ECO:0000313" key="11">
    <source>
        <dbReference type="EMBL" id="KAK9285462.1"/>
    </source>
</evidence>
<evidence type="ECO:0000256" key="9">
    <source>
        <dbReference type="SAM" id="SignalP"/>
    </source>
</evidence>
<keyword evidence="3" id="KW-0050">Antiport</keyword>
<feature type="signal peptide" evidence="9">
    <location>
        <begin position="1"/>
        <end position="24"/>
    </location>
</feature>
<gene>
    <name evidence="11" type="ORF">L1049_024655</name>
</gene>
<evidence type="ECO:0000259" key="10">
    <source>
        <dbReference type="PROSITE" id="PS50222"/>
    </source>
</evidence>
<feature type="transmembrane region" description="Helical" evidence="8">
    <location>
        <begin position="206"/>
        <end position="223"/>
    </location>
</feature>
<dbReference type="GO" id="GO:0012505">
    <property type="term" value="C:endomembrane system"/>
    <property type="evidence" value="ECO:0007669"/>
    <property type="project" value="UniProtKB-SubCell"/>
</dbReference>
<dbReference type="GO" id="GO:0016020">
    <property type="term" value="C:membrane"/>
    <property type="evidence" value="ECO:0007669"/>
    <property type="project" value="InterPro"/>
</dbReference>
<dbReference type="InterPro" id="IPR011992">
    <property type="entry name" value="EF-hand-dom_pair"/>
</dbReference>
<evidence type="ECO:0000256" key="1">
    <source>
        <dbReference type="ARBA" id="ARBA00004127"/>
    </source>
</evidence>
<feature type="transmembrane region" description="Helical" evidence="8">
    <location>
        <begin position="425"/>
        <end position="444"/>
    </location>
</feature>
<evidence type="ECO:0000256" key="8">
    <source>
        <dbReference type="SAM" id="Phobius"/>
    </source>
</evidence>
<feature type="transmembrane region" description="Helical" evidence="8">
    <location>
        <begin position="235"/>
        <end position="257"/>
    </location>
</feature>
<dbReference type="PANTHER" id="PTHR31503:SF45">
    <property type="entry name" value="SODIUM_CALCIUM EXCHANGER NCL-LIKE"/>
    <property type="match status" value="1"/>
</dbReference>
<dbReference type="Gene3D" id="1.10.238.10">
    <property type="entry name" value="EF-hand"/>
    <property type="match status" value="1"/>
</dbReference>
<evidence type="ECO:0000256" key="2">
    <source>
        <dbReference type="ARBA" id="ARBA00022448"/>
    </source>
</evidence>
<dbReference type="SUPFAM" id="SSF47473">
    <property type="entry name" value="EF-hand"/>
    <property type="match status" value="1"/>
</dbReference>
<dbReference type="PANTHER" id="PTHR31503">
    <property type="entry name" value="VACUOLAR CALCIUM ION TRANSPORTER"/>
    <property type="match status" value="1"/>
</dbReference>
<keyword evidence="12" id="KW-1185">Reference proteome</keyword>
<evidence type="ECO:0000256" key="3">
    <source>
        <dbReference type="ARBA" id="ARBA00022449"/>
    </source>
</evidence>
<comment type="caution">
    <text evidence="11">The sequence shown here is derived from an EMBL/GenBank/DDBJ whole genome shotgun (WGS) entry which is preliminary data.</text>
</comment>
<dbReference type="PROSITE" id="PS50222">
    <property type="entry name" value="EF_HAND_2"/>
    <property type="match status" value="1"/>
</dbReference>
<dbReference type="PROSITE" id="PS51257">
    <property type="entry name" value="PROKAR_LIPOPROTEIN"/>
    <property type="match status" value="1"/>
</dbReference>
<evidence type="ECO:0000313" key="12">
    <source>
        <dbReference type="Proteomes" id="UP001415857"/>
    </source>
</evidence>
<feature type="transmembrane region" description="Helical" evidence="8">
    <location>
        <begin position="551"/>
        <end position="574"/>
    </location>
</feature>
<keyword evidence="9" id="KW-0732">Signal</keyword>
<keyword evidence="6" id="KW-0406">Ion transport</keyword>
<feature type="transmembrane region" description="Helical" evidence="8">
    <location>
        <begin position="113"/>
        <end position="137"/>
    </location>
</feature>
<dbReference type="InterPro" id="IPR004713">
    <property type="entry name" value="CaH_exchang"/>
</dbReference>
<evidence type="ECO:0000256" key="5">
    <source>
        <dbReference type="ARBA" id="ARBA00022989"/>
    </source>
</evidence>
<dbReference type="GO" id="GO:0005509">
    <property type="term" value="F:calcium ion binding"/>
    <property type="evidence" value="ECO:0007669"/>
    <property type="project" value="InterPro"/>
</dbReference>
<dbReference type="InterPro" id="IPR004837">
    <property type="entry name" value="NaCa_Exmemb"/>
</dbReference>
<feature type="transmembrane region" description="Helical" evidence="8">
    <location>
        <begin position="456"/>
        <end position="481"/>
    </location>
</feature>
<organism evidence="11 12">
    <name type="scientific">Liquidambar formosana</name>
    <name type="common">Formosan gum</name>
    <dbReference type="NCBI Taxonomy" id="63359"/>
    <lineage>
        <taxon>Eukaryota</taxon>
        <taxon>Viridiplantae</taxon>
        <taxon>Streptophyta</taxon>
        <taxon>Embryophyta</taxon>
        <taxon>Tracheophyta</taxon>
        <taxon>Spermatophyta</taxon>
        <taxon>Magnoliopsida</taxon>
        <taxon>eudicotyledons</taxon>
        <taxon>Gunneridae</taxon>
        <taxon>Pentapetalae</taxon>
        <taxon>Saxifragales</taxon>
        <taxon>Altingiaceae</taxon>
        <taxon>Liquidambar</taxon>
    </lineage>
</organism>
<name>A0AAP0RVI9_LIQFO</name>
<feature type="chain" id="PRO_5042937334" description="EF-hand domain-containing protein" evidence="9">
    <location>
        <begin position="25"/>
        <end position="577"/>
    </location>
</feature>
<dbReference type="Pfam" id="PF01699">
    <property type="entry name" value="Na_Ca_ex"/>
    <property type="match status" value="2"/>
</dbReference>
<dbReference type="CDD" id="cd00051">
    <property type="entry name" value="EFh"/>
    <property type="match status" value="1"/>
</dbReference>
<dbReference type="EMBL" id="JBBPBK010000005">
    <property type="protein sequence ID" value="KAK9285462.1"/>
    <property type="molecule type" value="Genomic_DNA"/>
</dbReference>
<sequence>MAEKHAFLLLSILFLFMLACPCLTCLVTDTSSSSSCVVSDGVRDVVRETTVLHLGRHKISSDRCDPTYGFLPCTSSVVGNIFLVVVYGYLMFRAAKFLSSGSEILLEIPGPGIVGGLFLPVLGSLPDAIIILASGLFESKETARSQVSVGMGLLAGSTVMLLTLLWGSCVVVGKCDLVDSIAKDSQDTKGFSLTGSGVSTDIWTSYAARLMVISVIPFIIVQLPQVFHTNSQTRLAILVSLIVSVSLLLSYCLFQVFQPLIQKRRLAYVRHKHVMSGILKHLKMHALGRLLTDNGEPNVDVLRKLFKLIDKNSDESLSAAELRALIIGLQLKIDLDENDAVHKVMSDFGTSGDYRIDVNEFIRGISKWLDVATKHSTVYASDHSPPSINIIDDFHQQTMKEHYLLGDQNDDFERIKNPKWNASKAILMLLLGSVIAAAFADPLVDAVDNFSTATSIPSFFVSFVALPFVSSSEAVSALIFARRKKLRTSSLTFSEIYGAVTMNNVLCLSVFLGLVYFRQLTWDFSSEVLIILIVCIVMGVFASFRTTFPLWTCLVAYTLYPFSLVLVYVLQYVFGLS</sequence>
<keyword evidence="5 8" id="KW-1133">Transmembrane helix</keyword>
<feature type="transmembrane region" description="Helical" evidence="8">
    <location>
        <begin position="528"/>
        <end position="544"/>
    </location>
</feature>
<accession>A0AAP0RVI9</accession>
<keyword evidence="2" id="KW-0813">Transport</keyword>
<dbReference type="SMART" id="SM00054">
    <property type="entry name" value="EFh"/>
    <property type="match status" value="2"/>
</dbReference>
<feature type="transmembrane region" description="Helical" evidence="8">
    <location>
        <begin position="149"/>
        <end position="173"/>
    </location>
</feature>
<dbReference type="GO" id="GO:0006874">
    <property type="term" value="P:intracellular calcium ion homeostasis"/>
    <property type="evidence" value="ECO:0007669"/>
    <property type="project" value="TreeGrafter"/>
</dbReference>
<dbReference type="InterPro" id="IPR002048">
    <property type="entry name" value="EF_hand_dom"/>
</dbReference>
<dbReference type="Proteomes" id="UP001415857">
    <property type="component" value="Unassembled WGS sequence"/>
</dbReference>
<evidence type="ECO:0000256" key="7">
    <source>
        <dbReference type="ARBA" id="ARBA00023136"/>
    </source>
</evidence>
<dbReference type="GO" id="GO:0015369">
    <property type="term" value="F:calcium:proton antiporter activity"/>
    <property type="evidence" value="ECO:0007669"/>
    <property type="project" value="TreeGrafter"/>
</dbReference>
<evidence type="ECO:0000256" key="4">
    <source>
        <dbReference type="ARBA" id="ARBA00022692"/>
    </source>
</evidence>
<feature type="domain" description="EF-hand" evidence="10">
    <location>
        <begin position="297"/>
        <end position="332"/>
    </location>
</feature>
<proteinExistence type="predicted"/>
<reference evidence="11 12" key="1">
    <citation type="journal article" date="2024" name="Plant J.">
        <title>Genome sequences and population genomics reveal climatic adaptation and genomic divergence between two closely related sweetgum species.</title>
        <authorList>
            <person name="Xu W.Q."/>
            <person name="Ren C.Q."/>
            <person name="Zhang X.Y."/>
            <person name="Comes H.P."/>
            <person name="Liu X.H."/>
            <person name="Li Y.G."/>
            <person name="Kettle C.J."/>
            <person name="Jalonen R."/>
            <person name="Gaisberger H."/>
            <person name="Ma Y.Z."/>
            <person name="Qiu Y.X."/>
        </authorList>
    </citation>
    <scope>NUCLEOTIDE SEQUENCE [LARGE SCALE GENOMIC DNA]</scope>
    <source>
        <strain evidence="11">Hangzhou</strain>
    </source>
</reference>
<feature type="transmembrane region" description="Helical" evidence="8">
    <location>
        <begin position="68"/>
        <end position="92"/>
    </location>
</feature>
<comment type="subcellular location">
    <subcellularLocation>
        <location evidence="1">Endomembrane system</location>
        <topology evidence="1">Multi-pass membrane protein</topology>
    </subcellularLocation>
</comment>
<dbReference type="AlphaFoldDB" id="A0AAP0RVI9"/>